<dbReference type="GO" id="GO:0043190">
    <property type="term" value="C:ATP-binding cassette (ABC) transporter complex"/>
    <property type="evidence" value="ECO:0007669"/>
    <property type="project" value="TreeGrafter"/>
</dbReference>
<feature type="transmembrane region" description="Helical" evidence="7">
    <location>
        <begin position="172"/>
        <end position="195"/>
    </location>
</feature>
<feature type="transmembrane region" description="Helical" evidence="7">
    <location>
        <begin position="497"/>
        <end position="520"/>
    </location>
</feature>
<keyword evidence="6 7" id="KW-0472">Membrane</keyword>
<feature type="transmembrane region" description="Helical" evidence="7">
    <location>
        <begin position="370"/>
        <end position="392"/>
    </location>
</feature>
<evidence type="ECO:0000256" key="6">
    <source>
        <dbReference type="ARBA" id="ARBA00023136"/>
    </source>
</evidence>
<feature type="transmembrane region" description="Helical" evidence="7">
    <location>
        <begin position="207"/>
        <end position="229"/>
    </location>
</feature>
<dbReference type="PROSITE" id="PS50928">
    <property type="entry name" value="ABC_TM1"/>
    <property type="match status" value="2"/>
</dbReference>
<feature type="transmembrane region" description="Helical" evidence="7">
    <location>
        <begin position="463"/>
        <end position="485"/>
    </location>
</feature>
<dbReference type="PANTHER" id="PTHR47737">
    <property type="entry name" value="GLYCINE BETAINE/PROLINE BETAINE TRANSPORT SYSTEM PERMEASE PROTEIN PROW"/>
    <property type="match status" value="1"/>
</dbReference>
<evidence type="ECO:0000256" key="7">
    <source>
        <dbReference type="RuleBase" id="RU363032"/>
    </source>
</evidence>
<evidence type="ECO:0000313" key="9">
    <source>
        <dbReference type="EMBL" id="PWQ98133.1"/>
    </source>
</evidence>
<dbReference type="OrthoDB" id="9801163at2"/>
<reference evidence="9 10" key="1">
    <citation type="submission" date="2018-05" db="EMBL/GenBank/DDBJ databases">
        <title>Leucothrix arctica sp. nov., isolated from Arctic seawater.</title>
        <authorList>
            <person name="Choi A."/>
            <person name="Baek K."/>
        </authorList>
    </citation>
    <scope>NUCLEOTIDE SEQUENCE [LARGE SCALE GENOMIC DNA]</scope>
    <source>
        <strain evidence="9 10">IMCC9719</strain>
    </source>
</reference>
<feature type="domain" description="ABC transmembrane type-1" evidence="8">
    <location>
        <begin position="169"/>
        <end position="348"/>
    </location>
</feature>
<keyword evidence="3" id="KW-1003">Cell membrane</keyword>
<evidence type="ECO:0000256" key="2">
    <source>
        <dbReference type="ARBA" id="ARBA00022448"/>
    </source>
</evidence>
<dbReference type="GO" id="GO:0015871">
    <property type="term" value="P:choline transport"/>
    <property type="evidence" value="ECO:0007669"/>
    <property type="project" value="TreeGrafter"/>
</dbReference>
<keyword evidence="5 7" id="KW-1133">Transmembrane helix</keyword>
<dbReference type="InterPro" id="IPR035906">
    <property type="entry name" value="MetI-like_sf"/>
</dbReference>
<evidence type="ECO:0000313" key="10">
    <source>
        <dbReference type="Proteomes" id="UP000245506"/>
    </source>
</evidence>
<dbReference type="Proteomes" id="UP000245506">
    <property type="component" value="Unassembled WGS sequence"/>
</dbReference>
<dbReference type="GO" id="GO:0005275">
    <property type="term" value="F:amine transmembrane transporter activity"/>
    <property type="evidence" value="ECO:0007669"/>
    <property type="project" value="TreeGrafter"/>
</dbReference>
<dbReference type="GO" id="GO:0031460">
    <property type="term" value="P:glycine betaine transport"/>
    <property type="evidence" value="ECO:0007669"/>
    <property type="project" value="UniProtKB-ARBA"/>
</dbReference>
<protein>
    <submittedName>
        <fullName evidence="9">Glycine/betaine ABC transporter</fullName>
    </submittedName>
</protein>
<evidence type="ECO:0000256" key="5">
    <source>
        <dbReference type="ARBA" id="ARBA00022989"/>
    </source>
</evidence>
<comment type="similarity">
    <text evidence="7">Belongs to the binding-protein-dependent transport system permease family.</text>
</comment>
<feature type="transmembrane region" description="Helical" evidence="7">
    <location>
        <begin position="613"/>
        <end position="634"/>
    </location>
</feature>
<keyword evidence="2 7" id="KW-0813">Transport</keyword>
<feature type="transmembrane region" description="Helical" evidence="7">
    <location>
        <begin position="127"/>
        <end position="144"/>
    </location>
</feature>
<evidence type="ECO:0000256" key="1">
    <source>
        <dbReference type="ARBA" id="ARBA00004651"/>
    </source>
</evidence>
<feature type="transmembrane region" description="Helical" evidence="7">
    <location>
        <begin position="540"/>
        <end position="567"/>
    </location>
</feature>
<evidence type="ECO:0000256" key="3">
    <source>
        <dbReference type="ARBA" id="ARBA00022475"/>
    </source>
</evidence>
<feature type="transmembrane region" description="Helical" evidence="7">
    <location>
        <begin position="654"/>
        <end position="672"/>
    </location>
</feature>
<dbReference type="RefSeq" id="WP_109822347.1">
    <property type="nucleotide sequence ID" value="NZ_QGKL01000014.1"/>
</dbReference>
<organism evidence="9 10">
    <name type="scientific">Leucothrix arctica</name>
    <dbReference type="NCBI Taxonomy" id="1481894"/>
    <lineage>
        <taxon>Bacteria</taxon>
        <taxon>Pseudomonadati</taxon>
        <taxon>Pseudomonadota</taxon>
        <taxon>Gammaproteobacteria</taxon>
        <taxon>Thiotrichales</taxon>
        <taxon>Thiotrichaceae</taxon>
        <taxon>Leucothrix</taxon>
    </lineage>
</organism>
<feature type="transmembrane region" description="Helical" evidence="7">
    <location>
        <begin position="330"/>
        <end position="349"/>
    </location>
</feature>
<feature type="transmembrane region" description="Helical" evidence="7">
    <location>
        <begin position="412"/>
        <end position="429"/>
    </location>
</feature>
<dbReference type="EMBL" id="QGKL01000014">
    <property type="protein sequence ID" value="PWQ98133.1"/>
    <property type="molecule type" value="Genomic_DNA"/>
</dbReference>
<name>A0A317CL34_9GAMM</name>
<feature type="domain" description="ABC transmembrane type-1" evidence="8">
    <location>
        <begin position="492"/>
        <end position="672"/>
    </location>
</feature>
<dbReference type="PANTHER" id="PTHR47737:SF1">
    <property type="entry name" value="GLYCINE BETAINE_PROLINE BETAINE TRANSPORT SYSTEM PERMEASE PROTEIN PROW"/>
    <property type="match status" value="1"/>
</dbReference>
<feature type="transmembrane region" description="Helical" evidence="7">
    <location>
        <begin position="235"/>
        <end position="254"/>
    </location>
</feature>
<sequence length="686" mass="76248">MLVVLKQRKSLQCLLLLVIFMLLYRFVPQSETNWLWRLPSLLKELPIIINDAVNYLMFEWLPIDVYDPDIEEYEQKPLFGQITRGFSGAILFMIELIREILLGGVKTIVAFTSWDWVSENEWARWPALPWTVITGGMVILGYVLGRAKLALFILCAFTYIAVFGQWEPSMKTLSFVLIAAPIAILLGLWLGVWAYKSKTVETIMNPLLNVAQIMPHFAYLIPVMVFFGIGDHAGAIATVIFATPPMVRLTVLGLKKVPPEVAEAGLMTGCTDRQLLYRVLIPSARRDILIGVNQVIMQCLAMVVIASLIGAKGLGNDLLIALNQLRIGKALEIGVCIVLIALVLDRLSLAWANKQTDYFADLSFKQKHKYSLMFLVVFVVGIILAVLGSFIFKEGFNYLYLIPQNKGITTEAFWQWGVDWIWETFFYSFKAFNVWFIVDVLVPIKTAFLGMPVIATFTLMMGIGFIVGGIRSALIVGGFLLFIALTEWWDRALITSYLIVIAVLISGTIGITVGTLAAQHPVSSRFMLTMCDTFQTFPSFIYLIPVMMLFGVTDTSVLIAIVVYATIPAARYTIEGLRSVPQELHDAAAMSGTNRFQKWLSVELPLSFPHMALGINQTVVFALSMVIIGALIGTDDLGQLILKSLSDKAGVGNGLVLGLCVAFIGLAFDQILRTWADQRKHALGLS</sequence>
<dbReference type="AlphaFoldDB" id="A0A317CL34"/>
<keyword evidence="4 7" id="KW-0812">Transmembrane</keyword>
<keyword evidence="10" id="KW-1185">Reference proteome</keyword>
<evidence type="ECO:0000256" key="4">
    <source>
        <dbReference type="ARBA" id="ARBA00022692"/>
    </source>
</evidence>
<gene>
    <name evidence="9" type="ORF">DKT75_05050</name>
</gene>
<feature type="transmembrane region" description="Helical" evidence="7">
    <location>
        <begin position="436"/>
        <end position="457"/>
    </location>
</feature>
<evidence type="ECO:0000259" key="8">
    <source>
        <dbReference type="PROSITE" id="PS50928"/>
    </source>
</evidence>
<dbReference type="InterPro" id="IPR000515">
    <property type="entry name" value="MetI-like"/>
</dbReference>
<feature type="transmembrane region" description="Helical" evidence="7">
    <location>
        <begin position="288"/>
        <end position="310"/>
    </location>
</feature>
<dbReference type="Pfam" id="PF00528">
    <property type="entry name" value="BPD_transp_1"/>
    <property type="match status" value="2"/>
</dbReference>
<dbReference type="GO" id="GO:0015226">
    <property type="term" value="F:carnitine transmembrane transporter activity"/>
    <property type="evidence" value="ECO:0007669"/>
    <property type="project" value="TreeGrafter"/>
</dbReference>
<dbReference type="CDD" id="cd06261">
    <property type="entry name" value="TM_PBP2"/>
    <property type="match status" value="2"/>
</dbReference>
<accession>A0A317CL34</accession>
<feature type="transmembrane region" description="Helical" evidence="7">
    <location>
        <begin position="149"/>
        <end position="166"/>
    </location>
</feature>
<dbReference type="SUPFAM" id="SSF161098">
    <property type="entry name" value="MetI-like"/>
    <property type="match status" value="2"/>
</dbReference>
<proteinExistence type="inferred from homology"/>
<comment type="caution">
    <text evidence="9">The sequence shown here is derived from an EMBL/GenBank/DDBJ whole genome shotgun (WGS) entry which is preliminary data.</text>
</comment>
<dbReference type="Gene3D" id="1.10.3720.10">
    <property type="entry name" value="MetI-like"/>
    <property type="match status" value="2"/>
</dbReference>
<dbReference type="FunFam" id="1.10.3720.10:FF:000001">
    <property type="entry name" value="Glycine betaine ABC transporter, permease"/>
    <property type="match status" value="1"/>
</dbReference>
<comment type="subcellular location">
    <subcellularLocation>
        <location evidence="1 7">Cell membrane</location>
        <topology evidence="1 7">Multi-pass membrane protein</topology>
    </subcellularLocation>
</comment>